<sequence length="104" mass="12301">MKVLHQSQFFISYQCDKQRCFFIEFPHKSIKLGFCQLLAFRQQVKEIDLESHFNGQNIHGMEMLMLCNRQHFFLFNTLECIDLKEFITGTFAMLELNSLLATSV</sequence>
<dbReference type="Proteomes" id="UP000051643">
    <property type="component" value="Unassembled WGS sequence"/>
</dbReference>
<keyword evidence="2" id="KW-1185">Reference proteome</keyword>
<dbReference type="STRING" id="270918.APR42_09180"/>
<evidence type="ECO:0000313" key="2">
    <source>
        <dbReference type="Proteomes" id="UP000051643"/>
    </source>
</evidence>
<proteinExistence type="predicted"/>
<accession>A0A0Q9Z4V8</accession>
<dbReference type="RefSeq" id="WP_057482582.1">
    <property type="nucleotide sequence ID" value="NZ_BMWR01000004.1"/>
</dbReference>
<dbReference type="EMBL" id="LKTP01000034">
    <property type="protein sequence ID" value="KRG27909.1"/>
    <property type="molecule type" value="Genomic_DNA"/>
</dbReference>
<reference evidence="1" key="1">
    <citation type="submission" date="2015-10" db="EMBL/GenBank/DDBJ databases">
        <title>Draft genome sequence of Salegentibacter mishustinae KCTC 12263.</title>
        <authorList>
            <person name="Lin W."/>
            <person name="Zheng Q."/>
        </authorList>
    </citation>
    <scope>NUCLEOTIDE SEQUENCE [LARGE SCALE GENOMIC DNA]</scope>
    <source>
        <strain evidence="1">KCTC 12263</strain>
    </source>
</reference>
<evidence type="ECO:0000313" key="1">
    <source>
        <dbReference type="EMBL" id="KRG27909.1"/>
    </source>
</evidence>
<name>A0A0Q9Z4V8_9FLAO</name>
<gene>
    <name evidence="1" type="ORF">APR42_09180</name>
</gene>
<dbReference type="OrthoDB" id="1442094at2"/>
<organism evidence="1 2">
    <name type="scientific">Salegentibacter mishustinae</name>
    <dbReference type="NCBI Taxonomy" id="270918"/>
    <lineage>
        <taxon>Bacteria</taxon>
        <taxon>Pseudomonadati</taxon>
        <taxon>Bacteroidota</taxon>
        <taxon>Flavobacteriia</taxon>
        <taxon>Flavobacteriales</taxon>
        <taxon>Flavobacteriaceae</taxon>
        <taxon>Salegentibacter</taxon>
    </lineage>
</organism>
<comment type="caution">
    <text evidence="1">The sequence shown here is derived from an EMBL/GenBank/DDBJ whole genome shotgun (WGS) entry which is preliminary data.</text>
</comment>
<dbReference type="AlphaFoldDB" id="A0A0Q9Z4V8"/>
<protein>
    <submittedName>
        <fullName evidence="1">Uncharacterized protein</fullName>
    </submittedName>
</protein>